<evidence type="ECO:0000256" key="1">
    <source>
        <dbReference type="SAM" id="MobiDB-lite"/>
    </source>
</evidence>
<feature type="region of interest" description="Disordered" evidence="1">
    <location>
        <begin position="290"/>
        <end position="363"/>
    </location>
</feature>
<dbReference type="RefSeq" id="WP_228351112.1">
    <property type="nucleotide sequence ID" value="NZ_JACEGA010000001.1"/>
</dbReference>
<comment type="caution">
    <text evidence="3">The sequence shown here is derived from an EMBL/GenBank/DDBJ whole genome shotgun (WGS) entry which is preliminary data.</text>
</comment>
<evidence type="ECO:0000313" key="4">
    <source>
        <dbReference type="Proteomes" id="UP000574276"/>
    </source>
</evidence>
<sequence length="429" mass="49898">MIRNLYEQNIIIYIFAGLCGLGILIRFIVNLVYKHLVKQSNNPGETKNKMIKHMKLKFETCFKLKIGVNNVDTFVDKGILQYRFCGILLSTWDNFGGQVLFLTLLLVPISTVFGVIYKCGQENVLLSGAAGIVASAILIFVDKSINLSAKKKMIRLNLLDFLENFCKVRLEQEAYQPELIEQYRREYLQVAEAGKQISAASDSRQSDEPKDELNRRREARRKKEEERKLQAKRREEEQRRNEQIRREEEKRRLEERKQLAAKRREEELRRLQEERKALEEKRAEMKRQALEKKIDLEKKKQQEQDTEEKIHNLEEAFGPPVDKASMNTVMQEQNESQGNSDREDNLYTNEEPNAPSSKLSNVVEHSFEEIAAERERAEEDMNKSAAVQAELGQKEKGISKKSSVGKLKLQGMSPQEERLIEDVLKEFFA</sequence>
<keyword evidence="2" id="KW-0812">Transmembrane</keyword>
<dbReference type="EMBL" id="JACEGA010000001">
    <property type="protein sequence ID" value="MBB2181333.1"/>
    <property type="molecule type" value="Genomic_DNA"/>
</dbReference>
<feature type="transmembrane region" description="Helical" evidence="2">
    <location>
        <begin position="12"/>
        <end position="33"/>
    </location>
</feature>
<gene>
    <name evidence="3" type="ORF">H0486_00290</name>
</gene>
<evidence type="ECO:0000256" key="2">
    <source>
        <dbReference type="SAM" id="Phobius"/>
    </source>
</evidence>
<feature type="compositionally biased region" description="Polar residues" evidence="1">
    <location>
        <begin position="325"/>
        <end position="339"/>
    </location>
</feature>
<feature type="compositionally biased region" description="Basic and acidic residues" evidence="1">
    <location>
        <begin position="290"/>
        <end position="314"/>
    </location>
</feature>
<proteinExistence type="predicted"/>
<feature type="region of interest" description="Disordered" evidence="1">
    <location>
        <begin position="198"/>
        <end position="254"/>
    </location>
</feature>
<keyword evidence="2" id="KW-0472">Membrane</keyword>
<dbReference type="Proteomes" id="UP000574276">
    <property type="component" value="Unassembled WGS sequence"/>
</dbReference>
<feature type="transmembrane region" description="Helical" evidence="2">
    <location>
        <begin position="99"/>
        <end position="117"/>
    </location>
</feature>
<dbReference type="AlphaFoldDB" id="A0A839JUK9"/>
<reference evidence="3 4" key="1">
    <citation type="submission" date="2020-07" db="EMBL/GenBank/DDBJ databases">
        <title>Characterization and genome sequencing of isolate MD1, a novel member within the family Lachnospiraceae.</title>
        <authorList>
            <person name="Rettenmaier R."/>
            <person name="Di Bello L."/>
            <person name="Zinser C."/>
            <person name="Scheitz K."/>
            <person name="Liebl W."/>
            <person name="Zverlov V."/>
        </authorList>
    </citation>
    <scope>NUCLEOTIDE SEQUENCE [LARGE SCALE GENOMIC DNA]</scope>
    <source>
        <strain evidence="3 4">MD1</strain>
    </source>
</reference>
<name>A0A839JUK9_9FIRM</name>
<feature type="compositionally biased region" description="Basic and acidic residues" evidence="1">
    <location>
        <begin position="204"/>
        <end position="254"/>
    </location>
</feature>
<keyword evidence="2" id="KW-1133">Transmembrane helix</keyword>
<organism evidence="3 4">
    <name type="scientific">Variimorphobacter saccharofermentans</name>
    <dbReference type="NCBI Taxonomy" id="2755051"/>
    <lineage>
        <taxon>Bacteria</taxon>
        <taxon>Bacillati</taxon>
        <taxon>Bacillota</taxon>
        <taxon>Clostridia</taxon>
        <taxon>Lachnospirales</taxon>
        <taxon>Lachnospiraceae</taxon>
        <taxon>Variimorphobacter</taxon>
    </lineage>
</organism>
<keyword evidence="4" id="KW-1185">Reference proteome</keyword>
<feature type="region of interest" description="Disordered" evidence="1">
    <location>
        <begin position="389"/>
        <end position="413"/>
    </location>
</feature>
<protein>
    <submittedName>
        <fullName evidence="3">Uncharacterized protein</fullName>
    </submittedName>
</protein>
<feature type="transmembrane region" description="Helical" evidence="2">
    <location>
        <begin position="124"/>
        <end position="141"/>
    </location>
</feature>
<feature type="compositionally biased region" description="Polar residues" evidence="1">
    <location>
        <begin position="346"/>
        <end position="360"/>
    </location>
</feature>
<accession>A0A839JUK9</accession>
<evidence type="ECO:0000313" key="3">
    <source>
        <dbReference type="EMBL" id="MBB2181333.1"/>
    </source>
</evidence>